<dbReference type="AlphaFoldDB" id="A0A4Y2G2Q3"/>
<reference evidence="1 2" key="1">
    <citation type="journal article" date="2019" name="Sci. Rep.">
        <title>Orb-weaving spider Araneus ventricosus genome elucidates the spidroin gene catalogue.</title>
        <authorList>
            <person name="Kono N."/>
            <person name="Nakamura H."/>
            <person name="Ohtoshi R."/>
            <person name="Moran D.A.P."/>
            <person name="Shinohara A."/>
            <person name="Yoshida Y."/>
            <person name="Fujiwara M."/>
            <person name="Mori M."/>
            <person name="Tomita M."/>
            <person name="Arakawa K."/>
        </authorList>
    </citation>
    <scope>NUCLEOTIDE SEQUENCE [LARGE SCALE GENOMIC DNA]</scope>
</reference>
<sequence>MSFCRTLAQFGAKFDVNPLLHFCTLTTTVKRLRINACFKNKLLLQNGSRFIGRAQIYYLPDRSITTFCRVTVLVRLRESLKLIAAPCMPVSQSASQRSSSTAFYFFKND</sequence>
<dbReference type="EMBL" id="BGPR01001159">
    <property type="protein sequence ID" value="GBM46938.1"/>
    <property type="molecule type" value="Genomic_DNA"/>
</dbReference>
<dbReference type="Proteomes" id="UP000499080">
    <property type="component" value="Unassembled WGS sequence"/>
</dbReference>
<accession>A0A4Y2G2Q3</accession>
<gene>
    <name evidence="1" type="ORF">AVEN_241167_1</name>
</gene>
<protein>
    <submittedName>
        <fullName evidence="1">Uncharacterized protein</fullName>
    </submittedName>
</protein>
<comment type="caution">
    <text evidence="1">The sequence shown here is derived from an EMBL/GenBank/DDBJ whole genome shotgun (WGS) entry which is preliminary data.</text>
</comment>
<keyword evidence="2" id="KW-1185">Reference proteome</keyword>
<organism evidence="1 2">
    <name type="scientific">Araneus ventricosus</name>
    <name type="common">Orbweaver spider</name>
    <name type="synonym">Epeira ventricosa</name>
    <dbReference type="NCBI Taxonomy" id="182803"/>
    <lineage>
        <taxon>Eukaryota</taxon>
        <taxon>Metazoa</taxon>
        <taxon>Ecdysozoa</taxon>
        <taxon>Arthropoda</taxon>
        <taxon>Chelicerata</taxon>
        <taxon>Arachnida</taxon>
        <taxon>Araneae</taxon>
        <taxon>Araneomorphae</taxon>
        <taxon>Entelegynae</taxon>
        <taxon>Araneoidea</taxon>
        <taxon>Araneidae</taxon>
        <taxon>Araneus</taxon>
    </lineage>
</organism>
<name>A0A4Y2G2Q3_ARAVE</name>
<proteinExistence type="predicted"/>
<evidence type="ECO:0000313" key="1">
    <source>
        <dbReference type="EMBL" id="GBM46938.1"/>
    </source>
</evidence>
<evidence type="ECO:0000313" key="2">
    <source>
        <dbReference type="Proteomes" id="UP000499080"/>
    </source>
</evidence>